<reference evidence="1 2" key="1">
    <citation type="submission" date="2016-04" db="EMBL/GenBank/DDBJ databases">
        <title>A degradative enzymes factory behind the ericoid mycorrhizal symbiosis.</title>
        <authorList>
            <consortium name="DOE Joint Genome Institute"/>
            <person name="Martino E."/>
            <person name="Morin E."/>
            <person name="Grelet G."/>
            <person name="Kuo A."/>
            <person name="Kohler A."/>
            <person name="Daghino S."/>
            <person name="Barry K."/>
            <person name="Choi C."/>
            <person name="Cichocki N."/>
            <person name="Clum A."/>
            <person name="Copeland A."/>
            <person name="Hainaut M."/>
            <person name="Haridas S."/>
            <person name="Labutti K."/>
            <person name="Lindquist E."/>
            <person name="Lipzen A."/>
            <person name="Khouja H.-R."/>
            <person name="Murat C."/>
            <person name="Ohm R."/>
            <person name="Olson A."/>
            <person name="Spatafora J."/>
            <person name="Veneault-Fourrey C."/>
            <person name="Henrissat B."/>
            <person name="Grigoriev I."/>
            <person name="Martin F."/>
            <person name="Perotto S."/>
        </authorList>
    </citation>
    <scope>NUCLEOTIDE SEQUENCE [LARGE SCALE GENOMIC DNA]</scope>
    <source>
        <strain evidence="1 2">F</strain>
    </source>
</reference>
<evidence type="ECO:0000313" key="2">
    <source>
        <dbReference type="Proteomes" id="UP000235786"/>
    </source>
</evidence>
<name>A0A2J6RXA7_HYAVF</name>
<dbReference type="Proteomes" id="UP000235786">
    <property type="component" value="Unassembled WGS sequence"/>
</dbReference>
<sequence length="121" mass="13673">MRWFLYDNISRSQKAANLNLPRQAINLVRHLLNGVNPYVSTIRHALDQVDAESIPLAVELQHLPAGGQLTAVVNTQSLSTVDSRKIVFFRRGGNKPRFVNIFSRNYEPLHYPLLFPHGTPG</sequence>
<organism evidence="1 2">
    <name type="scientific">Hyaloscypha variabilis (strain UAMH 11265 / GT02V1 / F)</name>
    <name type="common">Meliniomyces variabilis</name>
    <dbReference type="NCBI Taxonomy" id="1149755"/>
    <lineage>
        <taxon>Eukaryota</taxon>
        <taxon>Fungi</taxon>
        <taxon>Dikarya</taxon>
        <taxon>Ascomycota</taxon>
        <taxon>Pezizomycotina</taxon>
        <taxon>Leotiomycetes</taxon>
        <taxon>Helotiales</taxon>
        <taxon>Hyaloscyphaceae</taxon>
        <taxon>Hyaloscypha</taxon>
        <taxon>Hyaloscypha variabilis</taxon>
    </lineage>
</organism>
<evidence type="ECO:0000313" key="1">
    <source>
        <dbReference type="EMBL" id="PMD43132.1"/>
    </source>
</evidence>
<proteinExistence type="predicted"/>
<protein>
    <submittedName>
        <fullName evidence="1">Uncharacterized protein</fullName>
    </submittedName>
</protein>
<dbReference type="EMBL" id="KZ613942">
    <property type="protein sequence ID" value="PMD43132.1"/>
    <property type="molecule type" value="Genomic_DNA"/>
</dbReference>
<keyword evidence="2" id="KW-1185">Reference proteome</keyword>
<dbReference type="AlphaFoldDB" id="A0A2J6RXA7"/>
<gene>
    <name evidence="1" type="ORF">L207DRAFT_580000</name>
</gene>
<accession>A0A2J6RXA7</accession>
<dbReference type="OrthoDB" id="5424880at2759"/>